<dbReference type="InterPro" id="IPR035956">
    <property type="entry name" value="RimP_N_sf"/>
</dbReference>
<feature type="domain" description="Transcription factor NusA N-terminal" evidence="5">
    <location>
        <begin position="126"/>
        <end position="248"/>
    </location>
</feature>
<dbReference type="Pfam" id="PF08529">
    <property type="entry name" value="NusA_N"/>
    <property type="match status" value="1"/>
</dbReference>
<dbReference type="SUPFAM" id="SSF75420">
    <property type="entry name" value="YhbC-like, N-terminal domain"/>
    <property type="match status" value="1"/>
</dbReference>
<evidence type="ECO:0008006" key="7">
    <source>
        <dbReference type="Google" id="ProtNLM"/>
    </source>
</evidence>
<dbReference type="InterPro" id="IPR003728">
    <property type="entry name" value="Ribosome_maturation_RimP"/>
</dbReference>
<protein>
    <recommendedName>
        <fullName evidence="7">Ribosome maturation factor RimP</fullName>
    </recommendedName>
</protein>
<dbReference type="HAMAP" id="MF_01077">
    <property type="entry name" value="RimP"/>
    <property type="match status" value="1"/>
</dbReference>
<feature type="non-terminal residue" evidence="6">
    <location>
        <position position="1"/>
    </location>
</feature>
<name>A0A699QIR4_TANCI</name>
<evidence type="ECO:0000313" key="6">
    <source>
        <dbReference type="EMBL" id="GFC71029.1"/>
    </source>
</evidence>
<dbReference type="Pfam" id="PF02576">
    <property type="entry name" value="RimP_N"/>
    <property type="match status" value="1"/>
</dbReference>
<dbReference type="PANTHER" id="PTHR22648:SF0">
    <property type="entry name" value="TRANSCRIPTION TERMINATION_ANTITERMINATION PROTEIN NUSA"/>
    <property type="match status" value="1"/>
</dbReference>
<dbReference type="Gene3D" id="3.30.1480.10">
    <property type="entry name" value="NusA, N-terminal domain"/>
    <property type="match status" value="1"/>
</dbReference>
<feature type="non-terminal residue" evidence="6">
    <location>
        <position position="255"/>
    </location>
</feature>
<organism evidence="6">
    <name type="scientific">Tanacetum cinerariifolium</name>
    <name type="common">Dalmatian daisy</name>
    <name type="synonym">Chrysanthemum cinerariifolium</name>
    <dbReference type="NCBI Taxonomy" id="118510"/>
    <lineage>
        <taxon>Eukaryota</taxon>
        <taxon>Viridiplantae</taxon>
        <taxon>Streptophyta</taxon>
        <taxon>Embryophyta</taxon>
        <taxon>Tracheophyta</taxon>
        <taxon>Spermatophyta</taxon>
        <taxon>Magnoliopsida</taxon>
        <taxon>eudicotyledons</taxon>
        <taxon>Gunneridae</taxon>
        <taxon>Pentapetalae</taxon>
        <taxon>asterids</taxon>
        <taxon>campanulids</taxon>
        <taxon>Asterales</taxon>
        <taxon>Asteraceae</taxon>
        <taxon>Asteroideae</taxon>
        <taxon>Anthemideae</taxon>
        <taxon>Anthemidinae</taxon>
        <taxon>Tanacetum</taxon>
    </lineage>
</organism>
<keyword evidence="3" id="KW-0694">RNA-binding</keyword>
<comment type="caution">
    <text evidence="6">The sequence shown here is derived from an EMBL/GenBank/DDBJ whole genome shotgun (WGS) entry which is preliminary data.</text>
</comment>
<accession>A0A699QIR4</accession>
<feature type="domain" description="Ribosome maturation factor RimP N-terminal" evidence="4">
    <location>
        <begin position="17"/>
        <end position="62"/>
    </location>
</feature>
<keyword evidence="1" id="KW-0963">Cytoplasm</keyword>
<dbReference type="AlphaFoldDB" id="A0A699QIR4"/>
<gene>
    <name evidence="6" type="ORF">Tci_842999</name>
</gene>
<dbReference type="GO" id="GO:0005829">
    <property type="term" value="C:cytosol"/>
    <property type="evidence" value="ECO:0007669"/>
    <property type="project" value="TreeGrafter"/>
</dbReference>
<dbReference type="PANTHER" id="PTHR22648">
    <property type="entry name" value="TRANSCRIPTION TERMINATION FACTOR NUSA"/>
    <property type="match status" value="1"/>
</dbReference>
<dbReference type="GO" id="GO:0003723">
    <property type="term" value="F:RNA binding"/>
    <property type="evidence" value="ECO:0007669"/>
    <property type="project" value="UniProtKB-KW"/>
</dbReference>
<dbReference type="InterPro" id="IPR036555">
    <property type="entry name" value="NusA_N_sf"/>
</dbReference>
<dbReference type="GO" id="GO:0042274">
    <property type="term" value="P:ribosomal small subunit biogenesis"/>
    <property type="evidence" value="ECO:0007669"/>
    <property type="project" value="InterPro"/>
</dbReference>
<evidence type="ECO:0000259" key="5">
    <source>
        <dbReference type="Pfam" id="PF08529"/>
    </source>
</evidence>
<dbReference type="GO" id="GO:0031564">
    <property type="term" value="P:transcription antitermination"/>
    <property type="evidence" value="ECO:0007669"/>
    <property type="project" value="InterPro"/>
</dbReference>
<dbReference type="GO" id="GO:0006353">
    <property type="term" value="P:DNA-templated transcription termination"/>
    <property type="evidence" value="ECO:0007669"/>
    <property type="project" value="InterPro"/>
</dbReference>
<evidence type="ECO:0000259" key="4">
    <source>
        <dbReference type="Pfam" id="PF02576"/>
    </source>
</evidence>
<evidence type="ECO:0000256" key="1">
    <source>
        <dbReference type="ARBA" id="ARBA00022490"/>
    </source>
</evidence>
<evidence type="ECO:0000256" key="3">
    <source>
        <dbReference type="ARBA" id="ARBA00022884"/>
    </source>
</evidence>
<dbReference type="InterPro" id="IPR030842">
    <property type="entry name" value="TF_NusA_bacterial"/>
</dbReference>
<dbReference type="Gene3D" id="3.30.300.70">
    <property type="entry name" value="RimP-like superfamily, N-terminal"/>
    <property type="match status" value="1"/>
</dbReference>
<dbReference type="InterPro" id="IPR028989">
    <property type="entry name" value="RimP_N"/>
</dbReference>
<sequence length="255" mass="28845">LYVVDLTVSDSVMPKITATLDGPNGLGIQECAQVTRRLNRGLEEAYGEEAAYSLEVTSPGADQPLTDPRQYQRHIGRSLLLKLADGTEKTGPLTAVTPEGIELEEVIKVKSKKTTLPAAFFPFGDIKEATVVISFNRNIDRPTMMSILDDVFRTMIRKKFEDDSNFDVIVNPDNGDLEIWRNREIVDDDSEDIWDLDKIPLAEAQKIEPDFEIGESVAEPIKIEDFGRRAVLLARQTLIQRVKDMERDNLYQKYK</sequence>
<dbReference type="GO" id="GO:0003700">
    <property type="term" value="F:DNA-binding transcription factor activity"/>
    <property type="evidence" value="ECO:0007669"/>
    <property type="project" value="InterPro"/>
</dbReference>
<proteinExistence type="inferred from homology"/>
<keyword evidence="2" id="KW-0690">Ribosome biogenesis</keyword>
<dbReference type="SUPFAM" id="SSF69705">
    <property type="entry name" value="Transcription factor NusA, N-terminal domain"/>
    <property type="match status" value="1"/>
</dbReference>
<dbReference type="InterPro" id="IPR013735">
    <property type="entry name" value="TF_NusA_N"/>
</dbReference>
<reference evidence="6" key="1">
    <citation type="journal article" date="2019" name="Sci. Rep.">
        <title>Draft genome of Tanacetum cinerariifolium, the natural source of mosquito coil.</title>
        <authorList>
            <person name="Yamashiro T."/>
            <person name="Shiraishi A."/>
            <person name="Satake H."/>
            <person name="Nakayama K."/>
        </authorList>
    </citation>
    <scope>NUCLEOTIDE SEQUENCE</scope>
</reference>
<evidence type="ECO:0000256" key="2">
    <source>
        <dbReference type="ARBA" id="ARBA00022517"/>
    </source>
</evidence>
<dbReference type="EMBL" id="BKCJ011031592">
    <property type="protein sequence ID" value="GFC71029.1"/>
    <property type="molecule type" value="Genomic_DNA"/>
</dbReference>